<dbReference type="eggNOG" id="KOG2665">
    <property type="taxonomic scope" value="Eukaryota"/>
</dbReference>
<dbReference type="Gene3D" id="3.50.50.60">
    <property type="entry name" value="FAD/NAD(P)-binding domain"/>
    <property type="match status" value="2"/>
</dbReference>
<dbReference type="InParanoid" id="E1Z518"/>
<dbReference type="OrthoDB" id="498204at2759"/>
<evidence type="ECO:0000259" key="10">
    <source>
        <dbReference type="Pfam" id="PF01266"/>
    </source>
</evidence>
<evidence type="ECO:0000313" key="12">
    <source>
        <dbReference type="Proteomes" id="UP000008141"/>
    </source>
</evidence>
<keyword evidence="2" id="KW-0285">Flavoprotein</keyword>
<evidence type="ECO:0000313" key="11">
    <source>
        <dbReference type="EMBL" id="EFN59445.1"/>
    </source>
</evidence>
<sequence length="392" mass="39804">MRMPRALAAQHLRLLSSAAAAASGAAVSQDVSFTSPGNAGSPGADADAVVIGAGVLGLAIARELALAGRSLYYPPGSLKARLCVHGKQLLYAFCQRHGVPHRRLGKLVVATSEAQLGALHALAARGAANSVPDLRLLSAEQQHRQLYEDGGSTAPLYCVLRGGMVAALLNLLVLEDNNTAEEEEMTGAAVVNAAGLHAQAVAASLHGMPPAAIPPLHLAKGSYFSLAAGALAAIMPRPAGGGGSARAFRQLIYPLPEPGTAGLGTHLTLDLAGGVRFGPDVEWLPPGTDPATIDYGVAAARAQPFYAAIRAYLPRLPDAALQPSYSGVRPKVAGPGQPAGDFVVQGPHDHGVPGLLNLFGIESPGLTASLAIARRVAAALLGGDGARRLAGA</sequence>
<dbReference type="SUPFAM" id="SSF51905">
    <property type="entry name" value="FAD/NAD(P)-binding domain"/>
    <property type="match status" value="1"/>
</dbReference>
<feature type="domain" description="FAD dependent oxidoreductase" evidence="10">
    <location>
        <begin position="72"/>
        <end position="378"/>
    </location>
</feature>
<dbReference type="InterPro" id="IPR006076">
    <property type="entry name" value="FAD-dep_OxRdtase"/>
</dbReference>
<evidence type="ECO:0000256" key="8">
    <source>
        <dbReference type="ARBA" id="ARBA00041137"/>
    </source>
</evidence>
<evidence type="ECO:0000256" key="5">
    <source>
        <dbReference type="ARBA" id="ARBA00036066"/>
    </source>
</evidence>
<dbReference type="EMBL" id="GL433836">
    <property type="protein sequence ID" value="EFN59445.1"/>
    <property type="molecule type" value="Genomic_DNA"/>
</dbReference>
<dbReference type="EC" id="1.1.99.2" evidence="7"/>
<name>E1Z518_CHLVA</name>
<evidence type="ECO:0000256" key="9">
    <source>
        <dbReference type="SAM" id="SignalP"/>
    </source>
</evidence>
<organism evidence="12">
    <name type="scientific">Chlorella variabilis</name>
    <name type="common">Green alga</name>
    <dbReference type="NCBI Taxonomy" id="554065"/>
    <lineage>
        <taxon>Eukaryota</taxon>
        <taxon>Viridiplantae</taxon>
        <taxon>Chlorophyta</taxon>
        <taxon>core chlorophytes</taxon>
        <taxon>Trebouxiophyceae</taxon>
        <taxon>Chlorellales</taxon>
        <taxon>Chlorellaceae</taxon>
        <taxon>Chlorella clade</taxon>
        <taxon>Chlorella</taxon>
    </lineage>
</organism>
<dbReference type="FunCoup" id="E1Z518">
    <property type="interactions" value="920"/>
</dbReference>
<keyword evidence="4" id="KW-0560">Oxidoreductase</keyword>
<reference evidence="11 12" key="1">
    <citation type="journal article" date="2010" name="Plant Cell">
        <title>The Chlorella variabilis NC64A genome reveals adaptation to photosymbiosis, coevolution with viruses, and cryptic sex.</title>
        <authorList>
            <person name="Blanc G."/>
            <person name="Duncan G."/>
            <person name="Agarkova I."/>
            <person name="Borodovsky M."/>
            <person name="Gurnon J."/>
            <person name="Kuo A."/>
            <person name="Lindquist E."/>
            <person name="Lucas S."/>
            <person name="Pangilinan J."/>
            <person name="Polle J."/>
            <person name="Salamov A."/>
            <person name="Terry A."/>
            <person name="Yamada T."/>
            <person name="Dunigan D.D."/>
            <person name="Grigoriev I.V."/>
            <person name="Claverie J.M."/>
            <person name="Van Etten J.L."/>
        </authorList>
    </citation>
    <scope>NUCLEOTIDE SEQUENCE [LARGE SCALE GENOMIC DNA]</scope>
    <source>
        <strain evidence="11 12">NC64A</strain>
    </source>
</reference>
<dbReference type="Pfam" id="PF01266">
    <property type="entry name" value="DAO"/>
    <property type="match status" value="1"/>
</dbReference>
<evidence type="ECO:0000256" key="2">
    <source>
        <dbReference type="ARBA" id="ARBA00022630"/>
    </source>
</evidence>
<dbReference type="PANTHER" id="PTHR43104:SF4">
    <property type="entry name" value="L-2-HYDROXYGLUTARATE DEHYDROGENASE, MITOCHONDRIAL"/>
    <property type="match status" value="1"/>
</dbReference>
<dbReference type="STRING" id="554065.E1Z518"/>
<gene>
    <name evidence="11" type="ORF">CHLNCDRAFT_49999</name>
</gene>
<keyword evidence="12" id="KW-1185">Reference proteome</keyword>
<evidence type="ECO:0000256" key="6">
    <source>
        <dbReference type="ARBA" id="ARBA00037941"/>
    </source>
</evidence>
<dbReference type="Proteomes" id="UP000008141">
    <property type="component" value="Unassembled WGS sequence"/>
</dbReference>
<evidence type="ECO:0000256" key="7">
    <source>
        <dbReference type="ARBA" id="ARBA00038878"/>
    </source>
</evidence>
<comment type="similarity">
    <text evidence="6">Belongs to the L2HGDH family.</text>
</comment>
<dbReference type="GeneID" id="17358484"/>
<dbReference type="AlphaFoldDB" id="E1Z518"/>
<dbReference type="Gene3D" id="3.30.9.10">
    <property type="entry name" value="D-Amino Acid Oxidase, subunit A, domain 2"/>
    <property type="match status" value="2"/>
</dbReference>
<dbReference type="InterPro" id="IPR036188">
    <property type="entry name" value="FAD/NAD-bd_sf"/>
</dbReference>
<protein>
    <recommendedName>
        <fullName evidence="8">L-2-hydroxyglutarate dehydrogenase, mitochondrial</fullName>
        <ecNumber evidence="7">1.1.99.2</ecNumber>
    </recommendedName>
</protein>
<evidence type="ECO:0000256" key="4">
    <source>
        <dbReference type="ARBA" id="ARBA00023002"/>
    </source>
</evidence>
<evidence type="ECO:0000256" key="1">
    <source>
        <dbReference type="ARBA" id="ARBA00001974"/>
    </source>
</evidence>
<proteinExistence type="inferred from homology"/>
<dbReference type="OMA" id="DVGWGVS"/>
<dbReference type="RefSeq" id="XP_005851547.1">
    <property type="nucleotide sequence ID" value="XM_005851485.1"/>
</dbReference>
<keyword evidence="9" id="KW-0732">Signal</keyword>
<comment type="catalytic activity">
    <reaction evidence="5">
        <text>(S)-2-hydroxyglutarate + A = 2-oxoglutarate + AH2</text>
        <dbReference type="Rhea" id="RHEA:21252"/>
        <dbReference type="ChEBI" id="CHEBI:13193"/>
        <dbReference type="ChEBI" id="CHEBI:16782"/>
        <dbReference type="ChEBI" id="CHEBI:16810"/>
        <dbReference type="ChEBI" id="CHEBI:17499"/>
        <dbReference type="EC" id="1.1.99.2"/>
    </reaction>
</comment>
<evidence type="ECO:0000256" key="3">
    <source>
        <dbReference type="ARBA" id="ARBA00022827"/>
    </source>
</evidence>
<feature type="signal peptide" evidence="9">
    <location>
        <begin position="1"/>
        <end position="21"/>
    </location>
</feature>
<keyword evidence="3" id="KW-0274">FAD</keyword>
<dbReference type="GO" id="GO:0047545">
    <property type="term" value="F:(S)-2-hydroxyglutarate dehydrogenase activity"/>
    <property type="evidence" value="ECO:0007669"/>
    <property type="project" value="UniProtKB-EC"/>
</dbReference>
<comment type="cofactor">
    <cofactor evidence="1">
        <name>FAD</name>
        <dbReference type="ChEBI" id="CHEBI:57692"/>
    </cofactor>
</comment>
<feature type="chain" id="PRO_5003155477" description="L-2-hydroxyglutarate dehydrogenase, mitochondrial" evidence="9">
    <location>
        <begin position="22"/>
        <end position="392"/>
    </location>
</feature>
<accession>E1Z518</accession>
<dbReference type="PANTHER" id="PTHR43104">
    <property type="entry name" value="L-2-HYDROXYGLUTARATE DEHYDROGENASE, MITOCHONDRIAL"/>
    <property type="match status" value="1"/>
</dbReference>
<dbReference type="KEGG" id="cvr:CHLNCDRAFT_49999"/>